<evidence type="ECO:0000313" key="2">
    <source>
        <dbReference type="Proteomes" id="UP000181790"/>
    </source>
</evidence>
<dbReference type="AlphaFoldDB" id="A0A1S2VNK7"/>
<protein>
    <submittedName>
        <fullName evidence="1">Uncharacterized protein</fullName>
    </submittedName>
</protein>
<proteinExistence type="predicted"/>
<sequence length="182" mass="20344">METFMTQTTKLFASEAYLQRISELTKSPVARVRQAHHLLTNLVTACLLKQLSTDIGRNLFYNTTLKRAIELESGHQTQTHDLMAIADRGDKWFNNVVPGKKSAVIRITAQYTKLPFASIDPVMGLVADAFLNEIYFSIKQNAMTASTLHKAFPAPTELQKLAPELASKDYETIGVRSLMLQA</sequence>
<reference evidence="1 2" key="1">
    <citation type="submission" date="2016-10" db="EMBL/GenBank/DDBJ databases">
        <title>Arsenicibacter rosenii gen. nov., sp. nov., an efficient arsenic-methylating bacterium isolated from an arsenic-contaminated paddy soil.</title>
        <authorList>
            <person name="Huang K."/>
        </authorList>
    </citation>
    <scope>NUCLEOTIDE SEQUENCE [LARGE SCALE GENOMIC DNA]</scope>
    <source>
        <strain evidence="1 2">SM-1</strain>
    </source>
</reference>
<dbReference type="Proteomes" id="UP000181790">
    <property type="component" value="Unassembled WGS sequence"/>
</dbReference>
<dbReference type="OrthoDB" id="9887006at2"/>
<keyword evidence="2" id="KW-1185">Reference proteome</keyword>
<name>A0A1S2VNK7_9BACT</name>
<evidence type="ECO:0000313" key="1">
    <source>
        <dbReference type="EMBL" id="OIN60361.1"/>
    </source>
</evidence>
<organism evidence="1 2">
    <name type="scientific">Arsenicibacter rosenii</name>
    <dbReference type="NCBI Taxonomy" id="1750698"/>
    <lineage>
        <taxon>Bacteria</taxon>
        <taxon>Pseudomonadati</taxon>
        <taxon>Bacteroidota</taxon>
        <taxon>Cytophagia</taxon>
        <taxon>Cytophagales</taxon>
        <taxon>Spirosomataceae</taxon>
        <taxon>Arsenicibacter</taxon>
    </lineage>
</organism>
<gene>
    <name evidence="1" type="ORF">BLX24_05920</name>
</gene>
<dbReference type="EMBL" id="MORL01000002">
    <property type="protein sequence ID" value="OIN60361.1"/>
    <property type="molecule type" value="Genomic_DNA"/>
</dbReference>
<accession>A0A1S2VNK7</accession>
<comment type="caution">
    <text evidence="1">The sequence shown here is derived from an EMBL/GenBank/DDBJ whole genome shotgun (WGS) entry which is preliminary data.</text>
</comment>
<dbReference type="RefSeq" id="WP_071502154.1">
    <property type="nucleotide sequence ID" value="NZ_MORL01000002.1"/>
</dbReference>